<dbReference type="PRINTS" id="PR00035">
    <property type="entry name" value="HTHGNTR"/>
</dbReference>
<protein>
    <submittedName>
        <fullName evidence="8">Aminotransferase class I/II-fold pyridoxal phosphate-dependent enzyme</fullName>
    </submittedName>
</protein>
<dbReference type="GO" id="GO:0030170">
    <property type="term" value="F:pyridoxal phosphate binding"/>
    <property type="evidence" value="ECO:0007669"/>
    <property type="project" value="InterPro"/>
</dbReference>
<dbReference type="SUPFAM" id="SSF53383">
    <property type="entry name" value="PLP-dependent transferases"/>
    <property type="match status" value="1"/>
</dbReference>
<evidence type="ECO:0000256" key="1">
    <source>
        <dbReference type="ARBA" id="ARBA00005384"/>
    </source>
</evidence>
<dbReference type="GO" id="GO:0008483">
    <property type="term" value="F:transaminase activity"/>
    <property type="evidence" value="ECO:0007669"/>
    <property type="project" value="UniProtKB-KW"/>
</dbReference>
<comment type="caution">
    <text evidence="8">The sequence shown here is derived from an EMBL/GenBank/DDBJ whole genome shotgun (WGS) entry which is preliminary data.</text>
</comment>
<evidence type="ECO:0000256" key="3">
    <source>
        <dbReference type="ARBA" id="ARBA00023015"/>
    </source>
</evidence>
<name>A0A845QHS0_9HYPH</name>
<dbReference type="InterPro" id="IPR051446">
    <property type="entry name" value="HTH_trans_reg/aminotransferase"/>
</dbReference>
<dbReference type="GO" id="GO:0003700">
    <property type="term" value="F:DNA-binding transcription factor activity"/>
    <property type="evidence" value="ECO:0007669"/>
    <property type="project" value="InterPro"/>
</dbReference>
<dbReference type="EMBL" id="WXYQ01000013">
    <property type="protein sequence ID" value="NBG97001.1"/>
    <property type="molecule type" value="Genomic_DNA"/>
</dbReference>
<evidence type="ECO:0000256" key="2">
    <source>
        <dbReference type="ARBA" id="ARBA00022898"/>
    </source>
</evidence>
<dbReference type="Pfam" id="PF00392">
    <property type="entry name" value="GntR"/>
    <property type="match status" value="1"/>
</dbReference>
<gene>
    <name evidence="8" type="ORF">GTQ45_14785</name>
</gene>
<dbReference type="Gene3D" id="1.10.10.10">
    <property type="entry name" value="Winged helix-like DNA-binding domain superfamily/Winged helix DNA-binding domain"/>
    <property type="match status" value="1"/>
</dbReference>
<keyword evidence="3" id="KW-0805">Transcription regulation</keyword>
<dbReference type="InterPro" id="IPR036390">
    <property type="entry name" value="WH_DNA-bd_sf"/>
</dbReference>
<dbReference type="CDD" id="cd07377">
    <property type="entry name" value="WHTH_GntR"/>
    <property type="match status" value="1"/>
</dbReference>
<evidence type="ECO:0000256" key="6">
    <source>
        <dbReference type="SAM" id="MobiDB-lite"/>
    </source>
</evidence>
<dbReference type="SMART" id="SM00345">
    <property type="entry name" value="HTH_GNTR"/>
    <property type="match status" value="1"/>
</dbReference>
<dbReference type="GO" id="GO:0003677">
    <property type="term" value="F:DNA binding"/>
    <property type="evidence" value="ECO:0007669"/>
    <property type="project" value="UniProtKB-KW"/>
</dbReference>
<feature type="region of interest" description="Disordered" evidence="6">
    <location>
        <begin position="98"/>
        <end position="121"/>
    </location>
</feature>
<dbReference type="GeneID" id="300653952"/>
<dbReference type="Proteomes" id="UP000470384">
    <property type="component" value="Unassembled WGS sequence"/>
</dbReference>
<proteinExistence type="inferred from homology"/>
<keyword evidence="2" id="KW-0663">Pyridoxal phosphate</keyword>
<feature type="domain" description="HTH gntR-type" evidence="7">
    <location>
        <begin position="20"/>
        <end position="88"/>
    </location>
</feature>
<accession>A0A845QHS0</accession>
<reference evidence="8 9" key="1">
    <citation type="journal article" date="2016" name="Int. J. Syst. Evol. Microbiol.">
        <title>Pyruvatibacter mobilis gen. nov., sp. nov., a marine bacterium from the culture broth of Picochlorum sp. 122.</title>
        <authorList>
            <person name="Wang G."/>
            <person name="Tang M."/>
            <person name="Wu H."/>
            <person name="Dai S."/>
            <person name="Li T."/>
            <person name="Chen C."/>
            <person name="He H."/>
            <person name="Fan J."/>
            <person name="Xiang W."/>
            <person name="Li X."/>
        </authorList>
    </citation>
    <scope>NUCLEOTIDE SEQUENCE [LARGE SCALE GENOMIC DNA]</scope>
    <source>
        <strain evidence="8 9">GYP-11</strain>
    </source>
</reference>
<evidence type="ECO:0000259" key="7">
    <source>
        <dbReference type="PROSITE" id="PS50949"/>
    </source>
</evidence>
<dbReference type="PANTHER" id="PTHR46577">
    <property type="entry name" value="HTH-TYPE TRANSCRIPTIONAL REGULATORY PROTEIN GABR"/>
    <property type="match status" value="1"/>
</dbReference>
<dbReference type="CDD" id="cd00609">
    <property type="entry name" value="AAT_like"/>
    <property type="match status" value="1"/>
</dbReference>
<dbReference type="PROSITE" id="PS50949">
    <property type="entry name" value="HTH_GNTR"/>
    <property type="match status" value="1"/>
</dbReference>
<dbReference type="RefSeq" id="WP_160588982.1">
    <property type="nucleotide sequence ID" value="NZ_BMHN01000001.1"/>
</dbReference>
<dbReference type="InterPro" id="IPR000524">
    <property type="entry name" value="Tscrpt_reg_HTH_GntR"/>
</dbReference>
<keyword evidence="9" id="KW-1185">Reference proteome</keyword>
<evidence type="ECO:0000313" key="8">
    <source>
        <dbReference type="EMBL" id="NBG97001.1"/>
    </source>
</evidence>
<organism evidence="8 9">
    <name type="scientific">Pyruvatibacter mobilis</name>
    <dbReference type="NCBI Taxonomy" id="1712261"/>
    <lineage>
        <taxon>Bacteria</taxon>
        <taxon>Pseudomonadati</taxon>
        <taxon>Pseudomonadota</taxon>
        <taxon>Alphaproteobacteria</taxon>
        <taxon>Hyphomicrobiales</taxon>
        <taxon>Parvibaculaceae</taxon>
        <taxon>Pyruvatibacter</taxon>
    </lineage>
</organism>
<dbReference type="AlphaFoldDB" id="A0A845QHS0"/>
<keyword evidence="8" id="KW-0032">Aminotransferase</keyword>
<evidence type="ECO:0000256" key="5">
    <source>
        <dbReference type="ARBA" id="ARBA00023163"/>
    </source>
</evidence>
<keyword evidence="8" id="KW-0808">Transferase</keyword>
<keyword evidence="4" id="KW-0238">DNA-binding</keyword>
<dbReference type="SUPFAM" id="SSF46785">
    <property type="entry name" value="Winged helix' DNA-binding domain"/>
    <property type="match status" value="1"/>
</dbReference>
<dbReference type="Gene3D" id="3.40.640.10">
    <property type="entry name" value="Type I PLP-dependent aspartate aminotransferase-like (Major domain)"/>
    <property type="match status" value="1"/>
</dbReference>
<dbReference type="OrthoDB" id="9808770at2"/>
<evidence type="ECO:0000256" key="4">
    <source>
        <dbReference type="ARBA" id="ARBA00023125"/>
    </source>
</evidence>
<keyword evidence="5" id="KW-0804">Transcription</keyword>
<dbReference type="InterPro" id="IPR015421">
    <property type="entry name" value="PyrdxlP-dep_Trfase_major"/>
</dbReference>
<dbReference type="InterPro" id="IPR015424">
    <property type="entry name" value="PyrdxlP-dep_Trfase"/>
</dbReference>
<dbReference type="InterPro" id="IPR036388">
    <property type="entry name" value="WH-like_DNA-bd_sf"/>
</dbReference>
<evidence type="ECO:0000313" key="9">
    <source>
        <dbReference type="Proteomes" id="UP000470384"/>
    </source>
</evidence>
<dbReference type="InterPro" id="IPR004839">
    <property type="entry name" value="Aminotransferase_I/II_large"/>
</dbReference>
<dbReference type="Pfam" id="PF00155">
    <property type="entry name" value="Aminotran_1_2"/>
    <property type="match status" value="1"/>
</dbReference>
<comment type="similarity">
    <text evidence="1">In the C-terminal section; belongs to the class-I pyridoxal-phosphate-dependent aminotransferase family.</text>
</comment>
<dbReference type="PANTHER" id="PTHR46577:SF1">
    <property type="entry name" value="HTH-TYPE TRANSCRIPTIONAL REGULATORY PROTEIN GABR"/>
    <property type="match status" value="1"/>
</dbReference>
<sequence length="494" mass="53714">MVENILTTLPGLTLDRSADLPLHAQLAQALRAGILAGRTPPGTRLPATRTLAAELGIGRNTVADAYDQLIAEGYLEARVGSGTRVAPIAPDMLLTTNAENTPAEDAPPPPLSRRGRDLAGALRPVPPPPGRFGYAFQPGIPAFDAFPLASWTRISARCAKNIRAVGDYSDPDGLADLREAIVAHVKLARGVVCEADQVIVTAGTQAGLDLAARMLIDPQDPVWIEDPGYGGARGAFIGAGANLVPVPVDEEGMDVRTARRMGARPRVIYVTPSHQFPLGMTMSLARRLELLELAEDADAWIIEDDYDSEYRYHGRPLSSLQGLDGGRRVLYVGTFSKTFFPSLRLGYLVVPRDHADAFRKAIRNTGHSAPGLPQLALKEFMAAGHYEAHTRRMRKLYDTRRQMLVDTLHDVAAGTLEPQVREAGMQMPAFLKHRRDDEAMASDLVKRGIAAAPLGRYTLDERNWRPGLMLGFAAVEERFIRPAAETLNAYLEGA</sequence>